<evidence type="ECO:0000313" key="1">
    <source>
        <dbReference type="EMBL" id="MCP1101378.1"/>
    </source>
</evidence>
<name>A0ABT1E6B1_9FIRM</name>
<reference evidence="1 2" key="1">
    <citation type="journal article" date="2022" name="Genome Biol. Evol.">
        <title>Host diet, physiology and behaviors set the stage for Lachnospiraceae cladogenesis.</title>
        <authorList>
            <person name="Vera-Ponce De Leon A."/>
            <person name="Schneider M."/>
            <person name="Jahnes B.C."/>
            <person name="Sadowski V."/>
            <person name="Camuy-Velez L.A."/>
            <person name="Duan J."/>
            <person name="Sabree Z.L."/>
        </authorList>
    </citation>
    <scope>NUCLEOTIDE SEQUENCE [LARGE SCALE GENOMIC DNA]</scope>
    <source>
        <strain evidence="1 2">PAL113</strain>
    </source>
</reference>
<dbReference type="PANTHER" id="PTHR37804:SF1">
    <property type="entry name" value="CDAA REGULATORY PROTEIN CDAR"/>
    <property type="match status" value="1"/>
</dbReference>
<dbReference type="Gene3D" id="2.170.120.40">
    <property type="entry name" value="YbbR-like domain"/>
    <property type="match status" value="2"/>
</dbReference>
<gene>
    <name evidence="1" type="ORF">NK125_02990</name>
</gene>
<dbReference type="InterPro" id="IPR053154">
    <property type="entry name" value="c-di-AMP_regulator"/>
</dbReference>
<sequence length="415" mass="44699">MREKILNNLPLKILAFVIAFLLWFLVVNVSDPIDSKSLSGIQVEVVNQDIITKNGQILDFPEDTTVNVTIRAKRSVLGNIKAEDIVATADVKEIMNGQLIPVSVKVSGFEGSIDGATANPSNIQVSIDDEKKATFPIGTSSIGTVQDGNVLGEMTAEPETVLIGGPKKVIDNISRVTAQVDVAGLSEDKTLEGELYIYDNNNNIINSTQLTNNLSADKGVRVQVKLLKIKSVDISIDDSEISAAEGYFYSGLTYEPKKIDIAGKKEDLDKITKISIPSSMVVAENLSEKAEVTVDLSKVLPQDITLADPNAGNVLVTINVTQPGTKKFDVSTGSIIINNLDSKLQVDYDSSINVEITLEGESGKLDNITNLANKVSIDLKGYDKAGTYNIPLAIELEDGVKVVGNPQVQVKIEKK</sequence>
<comment type="caution">
    <text evidence="1">The sequence shown here is derived from an EMBL/GenBank/DDBJ whole genome shotgun (WGS) entry which is preliminary data.</text>
</comment>
<organism evidence="1 2">
    <name type="scientific">Aequitasia blattaphilus</name>
    <dbReference type="NCBI Taxonomy" id="2949332"/>
    <lineage>
        <taxon>Bacteria</taxon>
        <taxon>Bacillati</taxon>
        <taxon>Bacillota</taxon>
        <taxon>Clostridia</taxon>
        <taxon>Lachnospirales</taxon>
        <taxon>Lachnospiraceae</taxon>
        <taxon>Aequitasia</taxon>
    </lineage>
</organism>
<dbReference type="Pfam" id="PF07949">
    <property type="entry name" value="YbbR"/>
    <property type="match status" value="2"/>
</dbReference>
<keyword evidence="2" id="KW-1185">Reference proteome</keyword>
<dbReference type="Gene3D" id="2.170.120.30">
    <property type="match status" value="2"/>
</dbReference>
<proteinExistence type="predicted"/>
<dbReference type="InterPro" id="IPR012505">
    <property type="entry name" value="YbbR"/>
</dbReference>
<dbReference type="PANTHER" id="PTHR37804">
    <property type="entry name" value="CDAA REGULATORY PROTEIN CDAR"/>
    <property type="match status" value="1"/>
</dbReference>
<dbReference type="Proteomes" id="UP001523566">
    <property type="component" value="Unassembled WGS sequence"/>
</dbReference>
<dbReference type="RefSeq" id="WP_262065163.1">
    <property type="nucleotide sequence ID" value="NZ_JAMXOD010000003.1"/>
</dbReference>
<protein>
    <submittedName>
        <fullName evidence="1">CdaR family protein</fullName>
    </submittedName>
</protein>
<accession>A0ABT1E6B1</accession>
<dbReference type="EMBL" id="JAMZFW010000003">
    <property type="protein sequence ID" value="MCP1101378.1"/>
    <property type="molecule type" value="Genomic_DNA"/>
</dbReference>
<evidence type="ECO:0000313" key="2">
    <source>
        <dbReference type="Proteomes" id="UP001523566"/>
    </source>
</evidence>